<dbReference type="EMBL" id="JAGPYM010000004">
    <property type="protein sequence ID" value="KAH6895418.1"/>
    <property type="molecule type" value="Genomic_DNA"/>
</dbReference>
<name>A0A9P9AT32_9HYPO</name>
<comment type="caution">
    <text evidence="2">The sequence shown here is derived from an EMBL/GenBank/DDBJ whole genome shotgun (WGS) entry which is preliminary data.</text>
</comment>
<evidence type="ECO:0000256" key="1">
    <source>
        <dbReference type="SAM" id="SignalP"/>
    </source>
</evidence>
<keyword evidence="1" id="KW-0732">Signal</keyword>
<protein>
    <recommendedName>
        <fullName evidence="4">Secreted protein</fullName>
    </recommendedName>
</protein>
<evidence type="ECO:0000313" key="3">
    <source>
        <dbReference type="Proteomes" id="UP000777438"/>
    </source>
</evidence>
<reference evidence="2 3" key="1">
    <citation type="journal article" date="2021" name="Nat. Commun.">
        <title>Genetic determinants of endophytism in the Arabidopsis root mycobiome.</title>
        <authorList>
            <person name="Mesny F."/>
            <person name="Miyauchi S."/>
            <person name="Thiergart T."/>
            <person name="Pickel B."/>
            <person name="Atanasova L."/>
            <person name="Karlsson M."/>
            <person name="Huettel B."/>
            <person name="Barry K.W."/>
            <person name="Haridas S."/>
            <person name="Chen C."/>
            <person name="Bauer D."/>
            <person name="Andreopoulos W."/>
            <person name="Pangilinan J."/>
            <person name="LaButti K."/>
            <person name="Riley R."/>
            <person name="Lipzen A."/>
            <person name="Clum A."/>
            <person name="Drula E."/>
            <person name="Henrissat B."/>
            <person name="Kohler A."/>
            <person name="Grigoriev I.V."/>
            <person name="Martin F.M."/>
            <person name="Hacquard S."/>
        </authorList>
    </citation>
    <scope>NUCLEOTIDE SEQUENCE [LARGE SCALE GENOMIC DNA]</scope>
    <source>
        <strain evidence="2 3">MPI-CAGE-CH-0241</strain>
    </source>
</reference>
<dbReference type="AlphaFoldDB" id="A0A9P9AT32"/>
<evidence type="ECO:0008006" key="4">
    <source>
        <dbReference type="Google" id="ProtNLM"/>
    </source>
</evidence>
<organism evidence="2 3">
    <name type="scientific">Thelonectria olida</name>
    <dbReference type="NCBI Taxonomy" id="1576542"/>
    <lineage>
        <taxon>Eukaryota</taxon>
        <taxon>Fungi</taxon>
        <taxon>Dikarya</taxon>
        <taxon>Ascomycota</taxon>
        <taxon>Pezizomycotina</taxon>
        <taxon>Sordariomycetes</taxon>
        <taxon>Hypocreomycetidae</taxon>
        <taxon>Hypocreales</taxon>
        <taxon>Nectriaceae</taxon>
        <taxon>Thelonectria</taxon>
    </lineage>
</organism>
<proteinExistence type="predicted"/>
<feature type="signal peptide" evidence="1">
    <location>
        <begin position="1"/>
        <end position="24"/>
    </location>
</feature>
<accession>A0A9P9AT32</accession>
<sequence>MTLAGARSLVASVFGALILPPFQCRTLGSIQTRITMFQSNVTGHGHSFPGPVIFRLESVVIRLGMHYLDGQPDLTVLTVLTLSRACLHLLQ</sequence>
<gene>
    <name evidence="2" type="ORF">B0T10DRAFT_477880</name>
</gene>
<keyword evidence="3" id="KW-1185">Reference proteome</keyword>
<dbReference type="Proteomes" id="UP000777438">
    <property type="component" value="Unassembled WGS sequence"/>
</dbReference>
<evidence type="ECO:0000313" key="2">
    <source>
        <dbReference type="EMBL" id="KAH6895418.1"/>
    </source>
</evidence>
<feature type="chain" id="PRO_5040116277" description="Secreted protein" evidence="1">
    <location>
        <begin position="25"/>
        <end position="91"/>
    </location>
</feature>